<sequence length="200" mass="23066">MNKSTLTFLILIAAMLVAIHLLRTEVRHLRQERDRHAANAEALLSDIERMKIDSCTTVTTIQTLQLSANEYQKHRAADAALIEKLGIRIKDLEAAARHDVTIEGGIDAEVRDSSLVRDSILVAVQTVKMDTPHLKIDGVIEAHRLKGSIYLPVQLRQFLWIEYKHRFLWWRWKVKAVRQSISSDNPYVNIEYSEFIKLKK</sequence>
<dbReference type="EMBL" id="QRJE01000032">
    <property type="protein sequence ID" value="RHH07881.1"/>
    <property type="molecule type" value="Genomic_DNA"/>
</dbReference>
<dbReference type="Proteomes" id="UP000266644">
    <property type="component" value="Unassembled WGS sequence"/>
</dbReference>
<dbReference type="AlphaFoldDB" id="A0A396BX18"/>
<reference evidence="2 3" key="1">
    <citation type="submission" date="2018-08" db="EMBL/GenBank/DDBJ databases">
        <title>A genome reference for cultivated species of the human gut microbiota.</title>
        <authorList>
            <person name="Zou Y."/>
            <person name="Xue W."/>
            <person name="Luo G."/>
        </authorList>
    </citation>
    <scope>NUCLEOTIDE SEQUENCE [LARGE SCALE GENOMIC DNA]</scope>
    <source>
        <strain evidence="2 3">AM18-6</strain>
    </source>
</reference>
<keyword evidence="1" id="KW-1133">Transmembrane helix</keyword>
<dbReference type="InterPro" id="IPR046679">
    <property type="entry name" value="DUF6549"/>
</dbReference>
<protein>
    <submittedName>
        <fullName evidence="2">Uncharacterized protein</fullName>
    </submittedName>
</protein>
<accession>A0A396BX18</accession>
<comment type="caution">
    <text evidence="2">The sequence shown here is derived from an EMBL/GenBank/DDBJ whole genome shotgun (WGS) entry which is preliminary data.</text>
</comment>
<keyword evidence="1" id="KW-0472">Membrane</keyword>
<organism evidence="2 3">
    <name type="scientific">Bacteroides fragilis</name>
    <dbReference type="NCBI Taxonomy" id="817"/>
    <lineage>
        <taxon>Bacteria</taxon>
        <taxon>Pseudomonadati</taxon>
        <taxon>Bacteroidota</taxon>
        <taxon>Bacteroidia</taxon>
        <taxon>Bacteroidales</taxon>
        <taxon>Bacteroidaceae</taxon>
        <taxon>Bacteroides</taxon>
    </lineage>
</organism>
<keyword evidence="1" id="KW-0812">Transmembrane</keyword>
<feature type="transmembrane region" description="Helical" evidence="1">
    <location>
        <begin position="6"/>
        <end position="23"/>
    </location>
</feature>
<proteinExistence type="predicted"/>
<evidence type="ECO:0000313" key="3">
    <source>
        <dbReference type="Proteomes" id="UP000266644"/>
    </source>
</evidence>
<name>A0A396BX18_BACFG</name>
<gene>
    <name evidence="2" type="ORF">DW228_18275</name>
</gene>
<evidence type="ECO:0000313" key="2">
    <source>
        <dbReference type="EMBL" id="RHH07881.1"/>
    </source>
</evidence>
<dbReference type="RefSeq" id="WP_122330565.1">
    <property type="nucleotide sequence ID" value="NZ_JAQDYY010000019.1"/>
</dbReference>
<dbReference type="Pfam" id="PF20186">
    <property type="entry name" value="DUF6549"/>
    <property type="match status" value="1"/>
</dbReference>
<evidence type="ECO:0000256" key="1">
    <source>
        <dbReference type="SAM" id="Phobius"/>
    </source>
</evidence>